<protein>
    <recommendedName>
        <fullName evidence="2">GYD domain-containing protein</fullName>
    </recommendedName>
</protein>
<evidence type="ECO:0000313" key="1">
    <source>
        <dbReference type="EMBL" id="GAG67252.1"/>
    </source>
</evidence>
<comment type="caution">
    <text evidence="1">The sequence shown here is derived from an EMBL/GenBank/DDBJ whole genome shotgun (WGS) entry which is preliminary data.</text>
</comment>
<dbReference type="InterPro" id="IPR014845">
    <property type="entry name" value="GYD/TTHA1554"/>
</dbReference>
<dbReference type="AlphaFoldDB" id="X1AB98"/>
<name>X1AB98_9ZZZZ</name>
<dbReference type="Pfam" id="PF08734">
    <property type="entry name" value="GYD"/>
    <property type="match status" value="1"/>
</dbReference>
<sequence>MITFLMFGKYSSEAIKGISGARTVEANNLIKKNGGEVISQYALLGENDLLFIVNFPSVDDVIRSSVALNKLTGISFNSVPAITVEQFDKVTA</sequence>
<accession>X1AB98</accession>
<dbReference type="EMBL" id="BART01000196">
    <property type="protein sequence ID" value="GAG67252.1"/>
    <property type="molecule type" value="Genomic_DNA"/>
</dbReference>
<evidence type="ECO:0008006" key="2">
    <source>
        <dbReference type="Google" id="ProtNLM"/>
    </source>
</evidence>
<proteinExistence type="predicted"/>
<gene>
    <name evidence="1" type="ORF">S01H4_01148</name>
</gene>
<organism evidence="1">
    <name type="scientific">marine sediment metagenome</name>
    <dbReference type="NCBI Taxonomy" id="412755"/>
    <lineage>
        <taxon>unclassified sequences</taxon>
        <taxon>metagenomes</taxon>
        <taxon>ecological metagenomes</taxon>
    </lineage>
</organism>
<reference evidence="1" key="1">
    <citation type="journal article" date="2014" name="Front. Microbiol.">
        <title>High frequency of phylogenetically diverse reductive dehalogenase-homologous genes in deep subseafloor sedimentary metagenomes.</title>
        <authorList>
            <person name="Kawai M."/>
            <person name="Futagami T."/>
            <person name="Toyoda A."/>
            <person name="Takaki Y."/>
            <person name="Nishi S."/>
            <person name="Hori S."/>
            <person name="Arai W."/>
            <person name="Tsubouchi T."/>
            <person name="Morono Y."/>
            <person name="Uchiyama I."/>
            <person name="Ito T."/>
            <person name="Fujiyama A."/>
            <person name="Inagaki F."/>
            <person name="Takami H."/>
        </authorList>
    </citation>
    <scope>NUCLEOTIDE SEQUENCE</scope>
    <source>
        <strain evidence="1">Expedition CK06-06</strain>
    </source>
</reference>